<name>A0A7W3Y7B2_9LACO</name>
<accession>A0A7W3Y7B2</accession>
<gene>
    <name evidence="1" type="ORF">H5S40_00900</name>
</gene>
<comment type="caution">
    <text evidence="1">The sequence shown here is derived from an EMBL/GenBank/DDBJ whole genome shotgun (WGS) entry which is preliminary data.</text>
</comment>
<dbReference type="EMBL" id="JACIVC010000024">
    <property type="protein sequence ID" value="MBB1068755.1"/>
    <property type="molecule type" value="Genomic_DNA"/>
</dbReference>
<dbReference type="RefSeq" id="WP_182597493.1">
    <property type="nucleotide sequence ID" value="NZ_JACIVC010000024.1"/>
</dbReference>
<organism evidence="1 2">
    <name type="scientific">Limosilactobacillus albertensis</name>
    <dbReference type="NCBI Taxonomy" id="2759752"/>
    <lineage>
        <taxon>Bacteria</taxon>
        <taxon>Bacillati</taxon>
        <taxon>Bacillota</taxon>
        <taxon>Bacilli</taxon>
        <taxon>Lactobacillales</taxon>
        <taxon>Lactobacillaceae</taxon>
        <taxon>Limosilactobacillus</taxon>
    </lineage>
</organism>
<protein>
    <submittedName>
        <fullName evidence="1">Uncharacterized protein</fullName>
    </submittedName>
</protein>
<dbReference type="AlphaFoldDB" id="A0A7W3Y7B2"/>
<evidence type="ECO:0000313" key="1">
    <source>
        <dbReference type="EMBL" id="MBB1068755.1"/>
    </source>
</evidence>
<dbReference type="Proteomes" id="UP000518316">
    <property type="component" value="Unassembled WGS sequence"/>
</dbReference>
<sequence length="185" mass="22036">MNNENQTIQDGNYKATVENGKVTIYTGNQNPEDQQLASKLMDKIGTKVNDLALLILLKEGNISYKDMELNKKTDKAVKDFVSYIRQLKNERYDRRYIERHAQEKAKEIEEEYHKNATLEVQKWTDWQNKVIARFKEDKLIANTQFEDPQTEILKRCQHRFKIVRNHRFKNVLFHRFKCCFACCSV</sequence>
<proteinExistence type="predicted"/>
<evidence type="ECO:0000313" key="2">
    <source>
        <dbReference type="Proteomes" id="UP000518316"/>
    </source>
</evidence>
<keyword evidence="2" id="KW-1185">Reference proteome</keyword>
<reference evidence="1 2" key="1">
    <citation type="submission" date="2020-07" db="EMBL/GenBank/DDBJ databases">
        <title>Description of Limosilactobacillus balticus sp. nov., Limosilactobacillus agrestis sp. nov., Limosilactobacillus albertensis sp. nov., Limosilactobacillus rudii sp. nov., Limosilactobacillus fastidiosus sp. nov., five novel Limosilactobacillus species isolated from the vertebrate gastrointestinal tract, and proposal of 6 subspecies of Limosilactobacillus reuteri adapted to the gastrointestinal tract of specific vertebrate hosts.</title>
        <authorList>
            <person name="Li F."/>
            <person name="Cheng C."/>
            <person name="Zheng J."/>
            <person name="Quevedo R.M."/>
            <person name="Li J."/>
            <person name="Roos S."/>
            <person name="Gaenzle M.G."/>
            <person name="Walter J."/>
        </authorList>
    </citation>
    <scope>NUCLEOTIDE SEQUENCE [LARGE SCALE GENOMIC DNA]</scope>
    <source>
        <strain evidence="1 2">RRLNB_1_1</strain>
    </source>
</reference>